<reference evidence="1 2" key="1">
    <citation type="submission" date="2021-01" db="EMBL/GenBank/DDBJ databases">
        <title>Azospirillum sp. YIM DDC1 draft genome.</title>
        <authorList>
            <person name="Wang Y.-X."/>
        </authorList>
    </citation>
    <scope>NUCLEOTIDE SEQUENCE [LARGE SCALE GENOMIC DNA]</scope>
    <source>
        <strain evidence="1 2">YIM DDC1</strain>
    </source>
</reference>
<comment type="caution">
    <text evidence="1">The sequence shown here is derived from an EMBL/GenBank/DDBJ whole genome shotgun (WGS) entry which is preliminary data.</text>
</comment>
<keyword evidence="2" id="KW-1185">Reference proteome</keyword>
<proteinExistence type="predicted"/>
<gene>
    <name evidence="1" type="ORF">JJL56_31845</name>
</gene>
<evidence type="ECO:0000313" key="2">
    <source>
        <dbReference type="Proteomes" id="UP000654452"/>
    </source>
</evidence>
<dbReference type="Proteomes" id="UP000654452">
    <property type="component" value="Unassembled WGS sequence"/>
</dbReference>
<protein>
    <submittedName>
        <fullName evidence="1">Uncharacterized protein</fullName>
    </submittedName>
</protein>
<dbReference type="RefSeq" id="WP_200487793.1">
    <property type="nucleotide sequence ID" value="NZ_JAEPIV010000058.1"/>
</dbReference>
<organism evidence="1 2">
    <name type="scientific">Azospirillum aestuarii</name>
    <dbReference type="NCBI Taxonomy" id="2802052"/>
    <lineage>
        <taxon>Bacteria</taxon>
        <taxon>Pseudomonadati</taxon>
        <taxon>Pseudomonadota</taxon>
        <taxon>Alphaproteobacteria</taxon>
        <taxon>Rhodospirillales</taxon>
        <taxon>Azospirillaceae</taxon>
        <taxon>Azospirillum</taxon>
    </lineage>
</organism>
<name>A0ABS1I902_9PROT</name>
<sequence>MTDTPTAARTLPRVFTITGPTGTHALSSTLIHICNGLVHDGANPAFILDHAEMSNAIQRLGLLVSDRVTFLAGYATEDMLAETELTFDALLIGNAERLTADQFDALLSWATERGASRVFAVNPPAVRTGEPTYGDTIHDLLGLLDPADPERYAAVMREIGAVALKAAGEPEVQTVSLKLDFDPRSMLHAVAKSLFGDDVPAPGEDVTIEEMSEAIAFHLRLKAMQIPADLAAGLVTEPLTGLDGKPVEVKPLSFWTALRPARIEGAHLDATVAGLEQGWTTGGTAALAGGPDAEVTIRRTGASYTADTGPASDDTCVGLTATTLDRAFDFAREYLTVGTVSGDAPIPVYGVGSPDPVGYVARYDDVVLHREPNGVVTAV</sequence>
<accession>A0ABS1I902</accession>
<dbReference type="EMBL" id="JAEPIV010000058">
    <property type="protein sequence ID" value="MBK4723446.1"/>
    <property type="molecule type" value="Genomic_DNA"/>
</dbReference>
<evidence type="ECO:0000313" key="1">
    <source>
        <dbReference type="EMBL" id="MBK4723446.1"/>
    </source>
</evidence>